<dbReference type="Proteomes" id="UP000256869">
    <property type="component" value="Unassembled WGS sequence"/>
</dbReference>
<comment type="caution">
    <text evidence="1">The sequence shown here is derived from an EMBL/GenBank/DDBJ whole genome shotgun (WGS) entry which is preliminary data.</text>
</comment>
<accession>A0A3D9IPZ8</accession>
<protein>
    <submittedName>
        <fullName evidence="1">Uncharacterized protein</fullName>
    </submittedName>
</protein>
<evidence type="ECO:0000313" key="1">
    <source>
        <dbReference type="EMBL" id="RED63805.1"/>
    </source>
</evidence>
<name>A0A3D9IPZ8_9BACL</name>
<reference evidence="1 2" key="1">
    <citation type="submission" date="2018-07" db="EMBL/GenBank/DDBJ databases">
        <title>Genomic Encyclopedia of Type Strains, Phase III (KMG-III): the genomes of soil and plant-associated and newly described type strains.</title>
        <authorList>
            <person name="Whitman W."/>
        </authorList>
    </citation>
    <scope>NUCLEOTIDE SEQUENCE [LARGE SCALE GENOMIC DNA]</scope>
    <source>
        <strain evidence="1 2">CECT 8236</strain>
    </source>
</reference>
<organism evidence="1 2">
    <name type="scientific">Cohnella lupini</name>
    <dbReference type="NCBI Taxonomy" id="1294267"/>
    <lineage>
        <taxon>Bacteria</taxon>
        <taxon>Bacillati</taxon>
        <taxon>Bacillota</taxon>
        <taxon>Bacilli</taxon>
        <taxon>Bacillales</taxon>
        <taxon>Paenibacillaceae</taxon>
        <taxon>Cohnella</taxon>
    </lineage>
</organism>
<keyword evidence="2" id="KW-1185">Reference proteome</keyword>
<proteinExistence type="predicted"/>
<gene>
    <name evidence="1" type="ORF">DFP95_10345</name>
</gene>
<sequence length="92" mass="10432">MALVIALKVWNLILYKAVTARWSANSGGTAEATAFRPKTAIIGIGMKGFLICNKIRVYKIQYSLYFSNRSRQTCTTVRWPVKPFYLKGGKKR</sequence>
<dbReference type="AlphaFoldDB" id="A0A3D9IPZ8"/>
<dbReference type="EMBL" id="QRDY01000003">
    <property type="protein sequence ID" value="RED63805.1"/>
    <property type="molecule type" value="Genomic_DNA"/>
</dbReference>
<evidence type="ECO:0000313" key="2">
    <source>
        <dbReference type="Proteomes" id="UP000256869"/>
    </source>
</evidence>